<reference evidence="8" key="2">
    <citation type="submission" date="2019-07" db="EMBL/GenBank/DDBJ databases">
        <authorList>
            <person name="Seetharam A."/>
            <person name="Woodhouse M."/>
            <person name="Cannon E."/>
        </authorList>
    </citation>
    <scope>NUCLEOTIDE SEQUENCE [LARGE SCALE GENOMIC DNA]</scope>
    <source>
        <strain evidence="8">cv. B73</strain>
    </source>
</reference>
<dbReference type="PANTHER" id="PTHR31142:SF3">
    <property type="entry name" value="THH1_TOM1_TOM3 DOMAIN-CONTAINING PROTEIN"/>
    <property type="match status" value="1"/>
</dbReference>
<evidence type="ECO:0000256" key="5">
    <source>
        <dbReference type="ARBA" id="ARBA00023136"/>
    </source>
</evidence>
<comment type="subcellular location">
    <subcellularLocation>
        <location evidence="1">Vacuole membrane</location>
        <topology evidence="1">Multi-pass membrane protein</topology>
    </subcellularLocation>
</comment>
<name>A0A804NKS2_MAIZE</name>
<dbReference type="Gramene" id="Zm00001eb167970_T001">
    <property type="protein sequence ID" value="Zm00001eb167970_P001"/>
    <property type="gene ID" value="Zm00001eb167970"/>
</dbReference>
<feature type="transmembrane region" description="Helical" evidence="6">
    <location>
        <begin position="42"/>
        <end position="61"/>
    </location>
</feature>
<sequence>MWQDRIFHALAVLYGIISVVALVKLIRIECRVPEYGWTTQKVFHFLNFLVNGVWYDVFVLRRNVQLVEPEIIQHVLLDMPGLAFFTTYALLVLFWAEIYYQARAMSTDGLRPTFYWINGVVYAIQMILKNSAHEEELTSQVKGWIRSWDNETINVLDVLFNFPDISMELVEGNV</sequence>
<dbReference type="InterPro" id="IPR040226">
    <property type="entry name" value="THH1/TOM1/TOM3"/>
</dbReference>
<keyword evidence="9" id="KW-1185">Reference proteome</keyword>
<comment type="similarity">
    <text evidence="2">Belongs to the plant tobamovirus multiplication TOM1 protein family.</text>
</comment>
<accession>A0A804NKS2</accession>
<dbReference type="GO" id="GO:0005774">
    <property type="term" value="C:vacuolar membrane"/>
    <property type="evidence" value="ECO:0007669"/>
    <property type="project" value="UniProtKB-SubCell"/>
</dbReference>
<dbReference type="AlphaFoldDB" id="A0A804NKS2"/>
<dbReference type="Pfam" id="PF06454">
    <property type="entry name" value="THH1_TOM1-3_dom"/>
    <property type="match status" value="1"/>
</dbReference>
<reference evidence="9" key="1">
    <citation type="journal article" date="2009" name="Science">
        <title>The B73 maize genome: complexity, diversity, and dynamics.</title>
        <authorList>
            <person name="Schnable P.S."/>
            <person name="Ware D."/>
            <person name="Fulton R.S."/>
            <person name="Stein J.C."/>
            <person name="Wei F."/>
            <person name="Pasternak S."/>
            <person name="Liang C."/>
            <person name="Zhang J."/>
            <person name="Fulton L."/>
            <person name="Graves T.A."/>
            <person name="Minx P."/>
            <person name="Reily A.D."/>
            <person name="Courtney L."/>
            <person name="Kruchowski S.S."/>
            <person name="Tomlinson C."/>
            <person name="Strong C."/>
            <person name="Delehaunty K."/>
            <person name="Fronick C."/>
            <person name="Courtney B."/>
            <person name="Rock S.M."/>
            <person name="Belter E."/>
            <person name="Du F."/>
            <person name="Kim K."/>
            <person name="Abbott R.M."/>
            <person name="Cotton M."/>
            <person name="Levy A."/>
            <person name="Marchetto P."/>
            <person name="Ochoa K."/>
            <person name="Jackson S.M."/>
            <person name="Gillam B."/>
            <person name="Chen W."/>
            <person name="Yan L."/>
            <person name="Higginbotham J."/>
            <person name="Cardenas M."/>
            <person name="Waligorski J."/>
            <person name="Applebaum E."/>
            <person name="Phelps L."/>
            <person name="Falcone J."/>
            <person name="Kanchi K."/>
            <person name="Thane T."/>
            <person name="Scimone A."/>
            <person name="Thane N."/>
            <person name="Henke J."/>
            <person name="Wang T."/>
            <person name="Ruppert J."/>
            <person name="Shah N."/>
            <person name="Rotter K."/>
            <person name="Hodges J."/>
            <person name="Ingenthron E."/>
            <person name="Cordes M."/>
            <person name="Kohlberg S."/>
            <person name="Sgro J."/>
            <person name="Delgado B."/>
            <person name="Mead K."/>
            <person name="Chinwalla A."/>
            <person name="Leonard S."/>
            <person name="Crouse K."/>
            <person name="Collura K."/>
            <person name="Kudrna D."/>
            <person name="Currie J."/>
            <person name="He R."/>
            <person name="Angelova A."/>
            <person name="Rajasekar S."/>
            <person name="Mueller T."/>
            <person name="Lomeli R."/>
            <person name="Scara G."/>
            <person name="Ko A."/>
            <person name="Delaney K."/>
            <person name="Wissotski M."/>
            <person name="Lopez G."/>
            <person name="Campos D."/>
            <person name="Braidotti M."/>
            <person name="Ashley E."/>
            <person name="Golser W."/>
            <person name="Kim H."/>
            <person name="Lee S."/>
            <person name="Lin J."/>
            <person name="Dujmic Z."/>
            <person name="Kim W."/>
            <person name="Talag J."/>
            <person name="Zuccolo A."/>
            <person name="Fan C."/>
            <person name="Sebastian A."/>
            <person name="Kramer M."/>
            <person name="Spiegel L."/>
            <person name="Nascimento L."/>
            <person name="Zutavern T."/>
            <person name="Miller B."/>
            <person name="Ambroise C."/>
            <person name="Muller S."/>
            <person name="Spooner W."/>
            <person name="Narechania A."/>
            <person name="Ren L."/>
            <person name="Wei S."/>
            <person name="Kumari S."/>
            <person name="Faga B."/>
            <person name="Levy M.J."/>
            <person name="McMahan L."/>
            <person name="Van Buren P."/>
            <person name="Vaughn M.W."/>
            <person name="Ying K."/>
            <person name="Yeh C.-T."/>
            <person name="Emrich S.J."/>
            <person name="Jia Y."/>
            <person name="Kalyanaraman A."/>
            <person name="Hsia A.-P."/>
            <person name="Barbazuk W.B."/>
            <person name="Baucom R.S."/>
            <person name="Brutnell T.P."/>
            <person name="Carpita N.C."/>
            <person name="Chaparro C."/>
            <person name="Chia J.-M."/>
            <person name="Deragon J.-M."/>
            <person name="Estill J.C."/>
            <person name="Fu Y."/>
            <person name="Jeddeloh J.A."/>
            <person name="Han Y."/>
            <person name="Lee H."/>
            <person name="Li P."/>
            <person name="Lisch D.R."/>
            <person name="Liu S."/>
            <person name="Liu Z."/>
            <person name="Nagel D.H."/>
            <person name="McCann M.C."/>
            <person name="SanMiguel P."/>
            <person name="Myers A.M."/>
            <person name="Nettleton D."/>
            <person name="Nguyen J."/>
            <person name="Penning B.W."/>
            <person name="Ponnala L."/>
            <person name="Schneider K.L."/>
            <person name="Schwartz D.C."/>
            <person name="Sharma A."/>
            <person name="Soderlund C."/>
            <person name="Springer N.M."/>
            <person name="Sun Q."/>
            <person name="Wang H."/>
            <person name="Waterman M."/>
            <person name="Westerman R."/>
            <person name="Wolfgruber T.K."/>
            <person name="Yang L."/>
            <person name="Yu Y."/>
            <person name="Zhang L."/>
            <person name="Zhou S."/>
            <person name="Zhu Q."/>
            <person name="Bennetzen J.L."/>
            <person name="Dawe R.K."/>
            <person name="Jiang J."/>
            <person name="Jiang N."/>
            <person name="Presting G.G."/>
            <person name="Wessler S.R."/>
            <person name="Aluru S."/>
            <person name="Martienssen R.A."/>
            <person name="Clifton S.W."/>
            <person name="McCombie W.R."/>
            <person name="Wing R.A."/>
            <person name="Wilson R.K."/>
        </authorList>
    </citation>
    <scope>NUCLEOTIDE SEQUENCE [LARGE SCALE GENOMIC DNA]</scope>
    <source>
        <strain evidence="9">cv. B73</strain>
    </source>
</reference>
<dbReference type="Proteomes" id="UP000007305">
    <property type="component" value="Chromosome 4"/>
</dbReference>
<evidence type="ECO:0000259" key="7">
    <source>
        <dbReference type="Pfam" id="PF06454"/>
    </source>
</evidence>
<evidence type="ECO:0000256" key="2">
    <source>
        <dbReference type="ARBA" id="ARBA00006779"/>
    </source>
</evidence>
<protein>
    <recommendedName>
        <fullName evidence="7">THH1/TOM1/TOM3 domain-containing protein</fullName>
    </recommendedName>
</protein>
<feature type="transmembrane region" description="Helical" evidence="6">
    <location>
        <begin position="81"/>
        <end position="100"/>
    </location>
</feature>
<proteinExistence type="inferred from homology"/>
<evidence type="ECO:0000256" key="3">
    <source>
        <dbReference type="ARBA" id="ARBA00022692"/>
    </source>
</evidence>
<dbReference type="PANTHER" id="PTHR31142">
    <property type="entry name" value="TOBAMOVIRUS MULTIPLICATION PROTEIN 1-LIKE ISOFORM X1"/>
    <property type="match status" value="1"/>
</dbReference>
<feature type="domain" description="THH1/TOM1/TOM3" evidence="7">
    <location>
        <begin position="1"/>
        <end position="129"/>
    </location>
</feature>
<evidence type="ECO:0000256" key="6">
    <source>
        <dbReference type="SAM" id="Phobius"/>
    </source>
</evidence>
<keyword evidence="4 6" id="KW-1133">Transmembrane helix</keyword>
<reference evidence="8" key="3">
    <citation type="submission" date="2021-05" db="UniProtKB">
        <authorList>
            <consortium name="EnsemblPlants"/>
        </authorList>
    </citation>
    <scope>IDENTIFICATION</scope>
    <source>
        <strain evidence="8">cv. B73</strain>
    </source>
</reference>
<evidence type="ECO:0000256" key="4">
    <source>
        <dbReference type="ARBA" id="ARBA00022989"/>
    </source>
</evidence>
<feature type="transmembrane region" description="Helical" evidence="6">
    <location>
        <begin position="6"/>
        <end position="26"/>
    </location>
</feature>
<evidence type="ECO:0000313" key="8">
    <source>
        <dbReference type="EnsemblPlants" id="Zm00001eb167970_P001"/>
    </source>
</evidence>
<keyword evidence="3 6" id="KW-0812">Transmembrane</keyword>
<evidence type="ECO:0000256" key="1">
    <source>
        <dbReference type="ARBA" id="ARBA00004128"/>
    </source>
</evidence>
<keyword evidence="5 6" id="KW-0472">Membrane</keyword>
<dbReference type="EnsemblPlants" id="Zm00001eb167970_T001">
    <property type="protein sequence ID" value="Zm00001eb167970_P001"/>
    <property type="gene ID" value="Zm00001eb167970"/>
</dbReference>
<organism evidence="8 9">
    <name type="scientific">Zea mays</name>
    <name type="common">Maize</name>
    <dbReference type="NCBI Taxonomy" id="4577"/>
    <lineage>
        <taxon>Eukaryota</taxon>
        <taxon>Viridiplantae</taxon>
        <taxon>Streptophyta</taxon>
        <taxon>Embryophyta</taxon>
        <taxon>Tracheophyta</taxon>
        <taxon>Spermatophyta</taxon>
        <taxon>Magnoliopsida</taxon>
        <taxon>Liliopsida</taxon>
        <taxon>Poales</taxon>
        <taxon>Poaceae</taxon>
        <taxon>PACMAD clade</taxon>
        <taxon>Panicoideae</taxon>
        <taxon>Andropogonodae</taxon>
        <taxon>Andropogoneae</taxon>
        <taxon>Tripsacinae</taxon>
        <taxon>Zea</taxon>
    </lineage>
</organism>
<dbReference type="InParanoid" id="A0A804NKS2"/>
<evidence type="ECO:0000313" key="9">
    <source>
        <dbReference type="Proteomes" id="UP000007305"/>
    </source>
</evidence>
<dbReference type="InterPro" id="IPR009457">
    <property type="entry name" value="THH1/TOM1/TOM3_dom"/>
</dbReference>